<evidence type="ECO:0000313" key="2">
    <source>
        <dbReference type="Proteomes" id="UP000805193"/>
    </source>
</evidence>
<dbReference type="EMBL" id="JABSTQ010010161">
    <property type="protein sequence ID" value="KAG0422952.1"/>
    <property type="molecule type" value="Genomic_DNA"/>
</dbReference>
<protein>
    <submittedName>
        <fullName evidence="1">Uncharacterized protein</fullName>
    </submittedName>
</protein>
<name>A0AC60PPJ6_IXOPE</name>
<evidence type="ECO:0000313" key="1">
    <source>
        <dbReference type="EMBL" id="KAG0422952.1"/>
    </source>
</evidence>
<feature type="non-terminal residue" evidence="1">
    <location>
        <position position="1"/>
    </location>
</feature>
<gene>
    <name evidence="1" type="ORF">HPB47_001238</name>
</gene>
<dbReference type="Proteomes" id="UP000805193">
    <property type="component" value="Unassembled WGS sequence"/>
</dbReference>
<sequence length="693" mass="76770">GNSMDSNLGSDTSDPARASSRIYVGNLKKHILREDLEKLFIKYGTIQGISLHKGGFGFVQFREEEEAQAAVKGEGGIFFKGCLLQLKVCSAQESRRPLRANSRERESRDYHQDHPDRRPAMSMGRERSPIRRDFDEREFKRDDRSPMGKPFDRSPPRRGDDGFPPPDRRFGREESRYGRDAHPPPAPYGRDDFGRGGPPGGPPRDSYGGRYGRDERYPGRDDRGYGRDEPPPRPFPRGDPRGDPRADLRGDPRGDSRGEGNGRYPRDGYWGGRDDYGGHRGREEPPPGPGGYMRDELPLRPPRIEPPPPPAFRPEAAALRKPNDCEIIVLRRQNRSYAEMVERRLKNLGMQVDLLFLKDEALLSRALEDLTLRGTLFAVVVTDQHELHGSVTVNILYGVPQEHRNMPLDDALKLVARQFREQMEAQEAAAGGADRLGPDRELQFLLKLLVDGKYLSIPELDRILKYVTDRRDKQLLLERGESAQQQPRTVGGASAPAETPERPKLVAPPEEEKPSQQELQQRILSMIGQPAPTSPTTVVQQAPPPQQVAPTVEPSASTYINFDNPSVQRALDNLIHNGSNLLKTLSTANSTGASPALGNQQPANPPSGYGYGDGDSYGGNAPGINSGYGGRPQQQQYPQHSQPPPAQQPAPQQHPQRGPGGQGGGMRHPLLGTQVQRPMPPANRPGPPGVTRY</sequence>
<proteinExistence type="predicted"/>
<accession>A0AC60PPJ6</accession>
<keyword evidence="2" id="KW-1185">Reference proteome</keyword>
<reference evidence="1 2" key="1">
    <citation type="journal article" date="2020" name="Cell">
        <title>Large-Scale Comparative Analyses of Tick Genomes Elucidate Their Genetic Diversity and Vector Capacities.</title>
        <authorList>
            <consortium name="Tick Genome and Microbiome Consortium (TIGMIC)"/>
            <person name="Jia N."/>
            <person name="Wang J."/>
            <person name="Shi W."/>
            <person name="Du L."/>
            <person name="Sun Y."/>
            <person name="Zhan W."/>
            <person name="Jiang J.F."/>
            <person name="Wang Q."/>
            <person name="Zhang B."/>
            <person name="Ji P."/>
            <person name="Bell-Sakyi L."/>
            <person name="Cui X.M."/>
            <person name="Yuan T.T."/>
            <person name="Jiang B.G."/>
            <person name="Yang W.F."/>
            <person name="Lam T.T."/>
            <person name="Chang Q.C."/>
            <person name="Ding S.J."/>
            <person name="Wang X.J."/>
            <person name="Zhu J.G."/>
            <person name="Ruan X.D."/>
            <person name="Zhao L."/>
            <person name="Wei J.T."/>
            <person name="Ye R.Z."/>
            <person name="Que T.C."/>
            <person name="Du C.H."/>
            <person name="Zhou Y.H."/>
            <person name="Cheng J.X."/>
            <person name="Dai P.F."/>
            <person name="Guo W.B."/>
            <person name="Han X.H."/>
            <person name="Huang E.J."/>
            <person name="Li L.F."/>
            <person name="Wei W."/>
            <person name="Gao Y.C."/>
            <person name="Liu J.Z."/>
            <person name="Shao H.Z."/>
            <person name="Wang X."/>
            <person name="Wang C.C."/>
            <person name="Yang T.C."/>
            <person name="Huo Q.B."/>
            <person name="Li W."/>
            <person name="Chen H.Y."/>
            <person name="Chen S.E."/>
            <person name="Zhou L.G."/>
            <person name="Ni X.B."/>
            <person name="Tian J.H."/>
            <person name="Sheng Y."/>
            <person name="Liu T."/>
            <person name="Pan Y.S."/>
            <person name="Xia L.Y."/>
            <person name="Li J."/>
            <person name="Zhao F."/>
            <person name="Cao W.C."/>
        </authorList>
    </citation>
    <scope>NUCLEOTIDE SEQUENCE [LARGE SCALE GENOMIC DNA]</scope>
    <source>
        <strain evidence="1">Iper-2018</strain>
    </source>
</reference>
<comment type="caution">
    <text evidence="1">The sequence shown here is derived from an EMBL/GenBank/DDBJ whole genome shotgun (WGS) entry which is preliminary data.</text>
</comment>
<organism evidence="1 2">
    <name type="scientific">Ixodes persulcatus</name>
    <name type="common">Taiga tick</name>
    <dbReference type="NCBI Taxonomy" id="34615"/>
    <lineage>
        <taxon>Eukaryota</taxon>
        <taxon>Metazoa</taxon>
        <taxon>Ecdysozoa</taxon>
        <taxon>Arthropoda</taxon>
        <taxon>Chelicerata</taxon>
        <taxon>Arachnida</taxon>
        <taxon>Acari</taxon>
        <taxon>Parasitiformes</taxon>
        <taxon>Ixodida</taxon>
        <taxon>Ixodoidea</taxon>
        <taxon>Ixodidae</taxon>
        <taxon>Ixodinae</taxon>
        <taxon>Ixodes</taxon>
    </lineage>
</organism>